<dbReference type="SMART" id="SM00320">
    <property type="entry name" value="WD40"/>
    <property type="match status" value="3"/>
</dbReference>
<dbReference type="InterPro" id="IPR024763">
    <property type="entry name" value="VPS11_C"/>
</dbReference>
<protein>
    <recommendedName>
        <fullName evidence="10">E3 ubiquitin-protein ligase PEP5</fullName>
        <ecNumber evidence="10">2.3.2.27</ecNumber>
    </recommendedName>
</protein>
<keyword evidence="8 10" id="KW-0472">Membrane</keyword>
<comment type="function">
    <text evidence="1">May be involved in a process influencing telomere capping.</text>
</comment>
<dbReference type="Pfam" id="PF23356">
    <property type="entry name" value="TPR_PEP5_VPS11"/>
    <property type="match status" value="1"/>
</dbReference>
<dbReference type="AlphaFoldDB" id="A0A642UY77"/>
<dbReference type="InterPro" id="IPR036322">
    <property type="entry name" value="WD40_repeat_dom_sf"/>
</dbReference>
<keyword evidence="4" id="KW-0479">Metal-binding</keyword>
<dbReference type="EC" id="2.3.2.27" evidence="10"/>
<dbReference type="GO" id="GO:0007033">
    <property type="term" value="P:vacuole organization"/>
    <property type="evidence" value="ECO:0007669"/>
    <property type="project" value="TreeGrafter"/>
</dbReference>
<keyword evidence="5 11" id="KW-0863">Zinc-finger</keyword>
<evidence type="ECO:0000256" key="3">
    <source>
        <dbReference type="ARBA" id="ARBA00022448"/>
    </source>
</evidence>
<dbReference type="Gene3D" id="2.130.10.10">
    <property type="entry name" value="YVTN repeat-like/Quinoprotein amine dehydrogenase"/>
    <property type="match status" value="1"/>
</dbReference>
<dbReference type="CDD" id="cd16688">
    <property type="entry name" value="RING-H2_Vps11"/>
    <property type="match status" value="1"/>
</dbReference>
<evidence type="ECO:0000256" key="11">
    <source>
        <dbReference type="PROSITE-ProRule" id="PRU00175"/>
    </source>
</evidence>
<dbReference type="Gene3D" id="3.30.40.10">
    <property type="entry name" value="Zinc/RING finger domain, C3HC4 (zinc finger)"/>
    <property type="match status" value="1"/>
</dbReference>
<sequence>MATPASWRQFQLFDFTPIRDPNSSADEPALWSDASVSAITATSEYLIVADHNAYLKVASTTDFTLQAQFIAYDLTYRITYVYPVPNSTMVVTLAEYQGQPAVIKLWDLTKIVGDKGEQDLRYQYHSQVSVTNGSNSYPVVSFDFTPDLACFAVGYANGKVVLVRGDILRDRGSKQRVVYESNNPITSVHFHHDWESQILFVTTTSQVVTVFTAGRNHAKPQKVLSGSGVDVHCSDITPESNQLVTGTPTHINFYDPQAKIKAIKYEIAKSRVVSVGENYLLVATTEETGDRHKQLVSRVIILDLKHNHVAFNLLIPRAMIRDVFVTGLIVYLSCNDGVLYKIEEKPINQKVELIMQRQLFQVAYSLAEDANLGEAFLLKIQRLHVQFLYDEQKYTEAIQVAISTLDLFVKPTTIEDEFDDFVMSIIIKYNETGNIASLTEFLSALWKKGLATNDHVTLLLCCYCKLKQLDELNEFITTINIDDPKLQSLDFPLLINLFKECGYYESAIKLLQKLNQPNLIVEIQLKDLHQPKAALRLIKQLPVDDLLLIMIDYSKTLLDYHPIETTQLLIEVFTGQYSPDTEVEDHAVSAASAPEETKNEGVVLTSYQAFVTYLSGRSEPDEEPTEVSKAPTYLPPRPHLIFPSFLNHPHEFVIFLEACLSSYDKYQGNVSDKKEILTTLLEMYLKLAHGENGDEWKNKPTELVKAHGGFFDDSQLLLISHIYDFDYGEIAAKEQSGYQSSLFASYQANGDVAKCMKIVREVGSTKPEFYPLMLKMLVSSKAAFDQAKPADFRWILDEIKKHKLMTPLEILQTLTSGGQEYVTLGLVKDYMIDYIEQQQREITNNTKLIEHYEQESSANSLKLTELTSKPFVLQNTKCSECDMRLDFPVVHFKCKHSYHHKCLSNNLVATTQIANGSARSSSALHCPKCFGHVDDDRDFTSTDEVEMFDSLLANSNDKFKVITEYLGKGVMESSSMWIESQGV</sequence>
<dbReference type="InterPro" id="IPR013083">
    <property type="entry name" value="Znf_RING/FYVE/PHD"/>
</dbReference>
<dbReference type="RefSeq" id="XP_034014736.1">
    <property type="nucleotide sequence ID" value="XM_034157013.1"/>
</dbReference>
<keyword evidence="10" id="KW-0808">Transferase</keyword>
<dbReference type="InterPro" id="IPR000547">
    <property type="entry name" value="Clathrin_H-chain/VPS_repeat"/>
</dbReference>
<dbReference type="PIRSF" id="PIRSF007860">
    <property type="entry name" value="VPS11"/>
    <property type="match status" value="1"/>
</dbReference>
<dbReference type="GO" id="GO:0000329">
    <property type="term" value="C:fungal-type vacuole membrane"/>
    <property type="evidence" value="ECO:0007669"/>
    <property type="project" value="UniProtKB-UniRule"/>
</dbReference>
<keyword evidence="6" id="KW-0862">Zinc</keyword>
<evidence type="ECO:0000256" key="9">
    <source>
        <dbReference type="ARBA" id="ARBA00029433"/>
    </source>
</evidence>
<dbReference type="PANTHER" id="PTHR23323:SF24">
    <property type="entry name" value="VACUOLAR PROTEIN SORTING-ASSOCIATED PROTEIN 11 HOMOLOG"/>
    <property type="match status" value="1"/>
</dbReference>
<dbReference type="Pfam" id="PF23341">
    <property type="entry name" value="PEP5_VPS11_N"/>
    <property type="match status" value="1"/>
</dbReference>
<keyword evidence="15" id="KW-1185">Reference proteome</keyword>
<evidence type="ECO:0000256" key="12">
    <source>
        <dbReference type="PROSITE-ProRule" id="PRU01006"/>
    </source>
</evidence>
<dbReference type="VEuPathDB" id="FungiDB:DIURU_000417"/>
<keyword evidence="10" id="KW-0833">Ubl conjugation pathway</keyword>
<accession>A0A642UY77</accession>
<organism evidence="14 15">
    <name type="scientific">Diutina rugosa</name>
    <name type="common">Yeast</name>
    <name type="synonym">Candida rugosa</name>
    <dbReference type="NCBI Taxonomy" id="5481"/>
    <lineage>
        <taxon>Eukaryota</taxon>
        <taxon>Fungi</taxon>
        <taxon>Dikarya</taxon>
        <taxon>Ascomycota</taxon>
        <taxon>Saccharomycotina</taxon>
        <taxon>Pichiomycetes</taxon>
        <taxon>Debaryomycetaceae</taxon>
        <taxon>Diutina</taxon>
    </lineage>
</organism>
<comment type="catalytic activity">
    <reaction evidence="10">
        <text>S-ubiquitinyl-[E2 ubiquitin-conjugating enzyme]-L-cysteine + [acceptor protein]-L-lysine = [E2 ubiquitin-conjugating enzyme]-L-cysteine + N(6)-ubiquitinyl-[acceptor protein]-L-lysine.</text>
        <dbReference type="EC" id="2.3.2.27"/>
    </reaction>
</comment>
<dbReference type="GO" id="GO:0006904">
    <property type="term" value="P:vesicle docking involved in exocytosis"/>
    <property type="evidence" value="ECO:0007669"/>
    <property type="project" value="TreeGrafter"/>
</dbReference>
<comment type="subunit">
    <text evidence="10">Component of the homotypic vacuole fusion and vacuole protein sorting (HOPS) complex. Component of the class C core vacuole/endosome tethering (CORVET) complex.</text>
</comment>
<feature type="domain" description="RING-type" evidence="13">
    <location>
        <begin position="878"/>
        <end position="929"/>
    </location>
</feature>
<dbReference type="GO" id="GO:0061630">
    <property type="term" value="F:ubiquitin protein ligase activity"/>
    <property type="evidence" value="ECO:0007669"/>
    <property type="project" value="UniProtKB-EC"/>
</dbReference>
<evidence type="ECO:0000313" key="15">
    <source>
        <dbReference type="Proteomes" id="UP000449547"/>
    </source>
</evidence>
<comment type="similarity">
    <text evidence="2 10">Belongs to the VPS11 family.</text>
</comment>
<gene>
    <name evidence="14" type="ORF">DIURU_000417</name>
</gene>
<evidence type="ECO:0000256" key="8">
    <source>
        <dbReference type="ARBA" id="ARBA00023136"/>
    </source>
</evidence>
<dbReference type="GeneID" id="54779070"/>
<dbReference type="GO" id="GO:0007032">
    <property type="term" value="P:endosome organization"/>
    <property type="evidence" value="ECO:0007669"/>
    <property type="project" value="TreeGrafter"/>
</dbReference>
<keyword evidence="10" id="KW-0926">Vacuole</keyword>
<dbReference type="GO" id="GO:0030674">
    <property type="term" value="F:protein-macromolecule adaptor activity"/>
    <property type="evidence" value="ECO:0007669"/>
    <property type="project" value="TreeGrafter"/>
</dbReference>
<dbReference type="Pfam" id="PF17122">
    <property type="entry name" value="zf-C3H2C3"/>
    <property type="match status" value="1"/>
</dbReference>
<name>A0A642UY77_DIURU</name>
<dbReference type="PROSITE" id="PS50089">
    <property type="entry name" value="ZF_RING_2"/>
    <property type="match status" value="1"/>
</dbReference>
<dbReference type="OMA" id="ENENECP"/>
<evidence type="ECO:0000256" key="1">
    <source>
        <dbReference type="ARBA" id="ARBA00002738"/>
    </source>
</evidence>
<evidence type="ECO:0000259" key="13">
    <source>
        <dbReference type="PROSITE" id="PS50089"/>
    </source>
</evidence>
<dbReference type="PROSITE" id="PS50236">
    <property type="entry name" value="CHCR"/>
    <property type="match status" value="1"/>
</dbReference>
<dbReference type="GO" id="GO:0048284">
    <property type="term" value="P:organelle fusion"/>
    <property type="evidence" value="ECO:0007669"/>
    <property type="project" value="TreeGrafter"/>
</dbReference>
<dbReference type="InterPro" id="IPR016528">
    <property type="entry name" value="VPS11"/>
</dbReference>
<comment type="subcellular location">
    <subcellularLocation>
        <location evidence="9">Endomembrane system</location>
        <topology evidence="9">Peripheral membrane protein</topology>
        <orientation evidence="9">Cytoplasmic side</orientation>
    </subcellularLocation>
    <subcellularLocation>
        <location evidence="10">Vacuole membrane</location>
        <topology evidence="10">Peripheral membrane protein</topology>
        <orientation evidence="10">Cytoplasmic side</orientation>
    </subcellularLocation>
</comment>
<evidence type="ECO:0000256" key="7">
    <source>
        <dbReference type="ARBA" id="ARBA00022927"/>
    </source>
</evidence>
<feature type="repeat" description="CHCR" evidence="12">
    <location>
        <begin position="406"/>
        <end position="566"/>
    </location>
</feature>
<dbReference type="Proteomes" id="UP000449547">
    <property type="component" value="Unassembled WGS sequence"/>
</dbReference>
<evidence type="ECO:0000256" key="5">
    <source>
        <dbReference type="ARBA" id="ARBA00022771"/>
    </source>
</evidence>
<keyword evidence="3 10" id="KW-0813">Transport</keyword>
<dbReference type="SUPFAM" id="SSF50978">
    <property type="entry name" value="WD40 repeat-like"/>
    <property type="match status" value="1"/>
</dbReference>
<dbReference type="Pfam" id="PF12451">
    <property type="entry name" value="VPS11_C"/>
    <property type="match status" value="1"/>
</dbReference>
<proteinExistence type="inferred from homology"/>
<dbReference type="InterPro" id="IPR001680">
    <property type="entry name" value="WD40_rpt"/>
</dbReference>
<dbReference type="InterPro" id="IPR001841">
    <property type="entry name" value="Znf_RING"/>
</dbReference>
<comment type="caution">
    <text evidence="14">The sequence shown here is derived from an EMBL/GenBank/DDBJ whole genome shotgun (WGS) entry which is preliminary data.</text>
</comment>
<evidence type="ECO:0000256" key="6">
    <source>
        <dbReference type="ARBA" id="ARBA00022833"/>
    </source>
</evidence>
<evidence type="ECO:0000313" key="14">
    <source>
        <dbReference type="EMBL" id="KAA8907730.1"/>
    </source>
</evidence>
<keyword evidence="7 10" id="KW-0653">Protein transport</keyword>
<evidence type="ECO:0000256" key="4">
    <source>
        <dbReference type="ARBA" id="ARBA00022723"/>
    </source>
</evidence>
<dbReference type="GO" id="GO:0008270">
    <property type="term" value="F:zinc ion binding"/>
    <property type="evidence" value="ECO:0007669"/>
    <property type="project" value="UniProtKB-KW"/>
</dbReference>
<reference evidence="14 15" key="1">
    <citation type="submission" date="2019-07" db="EMBL/GenBank/DDBJ databases">
        <title>Genome assembly of two rare yeast pathogens: Diutina rugosa and Trichomonascus ciferrii.</title>
        <authorList>
            <person name="Mixao V."/>
            <person name="Saus E."/>
            <person name="Hansen A."/>
            <person name="Lass-Flor C."/>
            <person name="Gabaldon T."/>
        </authorList>
    </citation>
    <scope>NUCLEOTIDE SEQUENCE [LARGE SCALE GENOMIC DNA]</scope>
    <source>
        <strain evidence="14 15">CBS 613</strain>
    </source>
</reference>
<dbReference type="EMBL" id="SWFT01000019">
    <property type="protein sequence ID" value="KAA8907730.1"/>
    <property type="molecule type" value="Genomic_DNA"/>
</dbReference>
<dbReference type="InterPro" id="IPR015943">
    <property type="entry name" value="WD40/YVTN_repeat-like_dom_sf"/>
</dbReference>
<dbReference type="InterPro" id="IPR011990">
    <property type="entry name" value="TPR-like_helical_dom_sf"/>
</dbReference>
<dbReference type="SUPFAM" id="SSF57850">
    <property type="entry name" value="RING/U-box"/>
    <property type="match status" value="1"/>
</dbReference>
<dbReference type="GO" id="GO:0030897">
    <property type="term" value="C:HOPS complex"/>
    <property type="evidence" value="ECO:0007669"/>
    <property type="project" value="UniProtKB-UniRule"/>
</dbReference>
<dbReference type="GO" id="GO:0033263">
    <property type="term" value="C:CORVET complex"/>
    <property type="evidence" value="ECO:0007669"/>
    <property type="project" value="UniProtKB-UniRule"/>
</dbReference>
<dbReference type="GO" id="GO:0006886">
    <property type="term" value="P:intracellular protein transport"/>
    <property type="evidence" value="ECO:0007669"/>
    <property type="project" value="UniProtKB-UniRule"/>
</dbReference>
<evidence type="ECO:0000256" key="10">
    <source>
        <dbReference type="PIRNR" id="PIRNR007860"/>
    </source>
</evidence>
<dbReference type="InterPro" id="IPR057307">
    <property type="entry name" value="PEP5_VPS11_N"/>
</dbReference>
<dbReference type="InterPro" id="IPR057308">
    <property type="entry name" value="CHCR_PEP5_VPS11"/>
</dbReference>
<evidence type="ECO:0000256" key="2">
    <source>
        <dbReference type="ARBA" id="ARBA00007070"/>
    </source>
</evidence>
<dbReference type="PANTHER" id="PTHR23323">
    <property type="entry name" value="VACUOLAR PROTEIN SORTING-ASSOCIATED PROTEIN"/>
    <property type="match status" value="1"/>
</dbReference>
<dbReference type="OrthoDB" id="26184at2759"/>
<dbReference type="Gene3D" id="1.25.40.10">
    <property type="entry name" value="Tetratricopeptide repeat domain"/>
    <property type="match status" value="1"/>
</dbReference>